<organism evidence="1 2">
    <name type="scientific">Thiohalospira halophila DSM 15071</name>
    <dbReference type="NCBI Taxonomy" id="1123397"/>
    <lineage>
        <taxon>Bacteria</taxon>
        <taxon>Pseudomonadati</taxon>
        <taxon>Pseudomonadota</taxon>
        <taxon>Gammaproteobacteria</taxon>
        <taxon>Thiohalospirales</taxon>
        <taxon>Thiohalospiraceae</taxon>
        <taxon>Thiohalospira</taxon>
    </lineage>
</organism>
<dbReference type="PANTHER" id="PTHR33988">
    <property type="entry name" value="ENDORIBONUCLEASE MAZF-RELATED"/>
    <property type="match status" value="1"/>
</dbReference>
<dbReference type="Pfam" id="PF02452">
    <property type="entry name" value="PemK_toxin"/>
    <property type="match status" value="1"/>
</dbReference>
<evidence type="ECO:0000313" key="1">
    <source>
        <dbReference type="EMBL" id="SFD41944.1"/>
    </source>
</evidence>
<dbReference type="RefSeq" id="WP_240308066.1">
    <property type="nucleotide sequence ID" value="NZ_FOMJ01000005.1"/>
</dbReference>
<dbReference type="PANTHER" id="PTHR33988:SF2">
    <property type="entry name" value="ENDORIBONUCLEASE MAZF"/>
    <property type="match status" value="1"/>
</dbReference>
<dbReference type="Proteomes" id="UP000198611">
    <property type="component" value="Unassembled WGS sequence"/>
</dbReference>
<dbReference type="AlphaFoldDB" id="A0A1I1S5U5"/>
<dbReference type="GO" id="GO:0016075">
    <property type="term" value="P:rRNA catabolic process"/>
    <property type="evidence" value="ECO:0007669"/>
    <property type="project" value="TreeGrafter"/>
</dbReference>
<protein>
    <submittedName>
        <fullName evidence="1">mRNA interferase MazF</fullName>
    </submittedName>
</protein>
<evidence type="ECO:0000313" key="2">
    <source>
        <dbReference type="Proteomes" id="UP000198611"/>
    </source>
</evidence>
<dbReference type="GO" id="GO:0006402">
    <property type="term" value="P:mRNA catabolic process"/>
    <property type="evidence" value="ECO:0007669"/>
    <property type="project" value="TreeGrafter"/>
</dbReference>
<keyword evidence="2" id="KW-1185">Reference proteome</keyword>
<accession>A0A1I1S5U5</accession>
<dbReference type="Gene3D" id="2.30.30.110">
    <property type="match status" value="1"/>
</dbReference>
<dbReference type="EMBL" id="FOMJ01000005">
    <property type="protein sequence ID" value="SFD41944.1"/>
    <property type="molecule type" value="Genomic_DNA"/>
</dbReference>
<dbReference type="STRING" id="1123397.SAMN05660831_01586"/>
<proteinExistence type="predicted"/>
<dbReference type="GO" id="GO:0003677">
    <property type="term" value="F:DNA binding"/>
    <property type="evidence" value="ECO:0007669"/>
    <property type="project" value="InterPro"/>
</dbReference>
<name>A0A1I1S5U5_9GAMM</name>
<gene>
    <name evidence="1" type="ORF">SAMN05660831_01586</name>
</gene>
<dbReference type="SUPFAM" id="SSF50118">
    <property type="entry name" value="Cell growth inhibitor/plasmid maintenance toxic component"/>
    <property type="match status" value="1"/>
</dbReference>
<sequence length="111" mass="12086">MAIAMRRGEIWREIGKTRPVVVLQADALTRADLPTVVAAPLSTQFRQGAEPLRIAIPARGRLLADSWVCVEQLRALDATRFGEGPLAELTPQELQALEQTLVDILGIGAMD</sequence>
<dbReference type="InterPro" id="IPR003477">
    <property type="entry name" value="PemK-like"/>
</dbReference>
<dbReference type="GO" id="GO:0004521">
    <property type="term" value="F:RNA endonuclease activity"/>
    <property type="evidence" value="ECO:0007669"/>
    <property type="project" value="TreeGrafter"/>
</dbReference>
<dbReference type="InterPro" id="IPR011067">
    <property type="entry name" value="Plasmid_toxin/cell-grow_inhib"/>
</dbReference>
<reference evidence="1 2" key="1">
    <citation type="submission" date="2016-10" db="EMBL/GenBank/DDBJ databases">
        <authorList>
            <person name="de Groot N.N."/>
        </authorList>
    </citation>
    <scope>NUCLEOTIDE SEQUENCE [LARGE SCALE GENOMIC DNA]</scope>
    <source>
        <strain evidence="1 2">HL3</strain>
    </source>
</reference>